<name>A0A8U0IGX3_9EURY</name>
<evidence type="ECO:0000259" key="1">
    <source>
        <dbReference type="Pfam" id="PF00884"/>
    </source>
</evidence>
<dbReference type="PANTHER" id="PTHR43751">
    <property type="entry name" value="SULFATASE"/>
    <property type="match status" value="1"/>
</dbReference>
<gene>
    <name evidence="2" type="ORF">M0R88_17635</name>
</gene>
<evidence type="ECO:0000313" key="3">
    <source>
        <dbReference type="Proteomes" id="UP000830434"/>
    </source>
</evidence>
<dbReference type="AlphaFoldDB" id="A0A8U0IGX3"/>
<dbReference type="InterPro" id="IPR017850">
    <property type="entry name" value="Alkaline_phosphatase_core_sf"/>
</dbReference>
<reference evidence="2" key="1">
    <citation type="submission" date="2022-04" db="EMBL/GenBank/DDBJ databases">
        <title>Diverse halophilic archaea isolated from saline environments.</title>
        <authorList>
            <person name="Cui H.-L."/>
        </authorList>
    </citation>
    <scope>NUCLEOTIDE SEQUENCE</scope>
    <source>
        <strain evidence="2">XZYJT40</strain>
    </source>
</reference>
<accession>A0A8U0IGX3</accession>
<dbReference type="InterPro" id="IPR052701">
    <property type="entry name" value="GAG_Ulvan_Degrading_Sulfatases"/>
</dbReference>
<dbReference type="Proteomes" id="UP000830434">
    <property type="component" value="Chromosome"/>
</dbReference>
<dbReference type="Gene3D" id="3.40.720.10">
    <property type="entry name" value="Alkaline Phosphatase, subunit A"/>
    <property type="match status" value="1"/>
</dbReference>
<dbReference type="PANTHER" id="PTHR43751:SF3">
    <property type="entry name" value="SULFATASE N-TERMINAL DOMAIN-CONTAINING PROTEIN"/>
    <property type="match status" value="1"/>
</dbReference>
<dbReference type="RefSeq" id="WP_248654728.1">
    <property type="nucleotide sequence ID" value="NZ_CP096658.1"/>
</dbReference>
<dbReference type="EMBL" id="CP096658">
    <property type="protein sequence ID" value="UPW00317.1"/>
    <property type="molecule type" value="Genomic_DNA"/>
</dbReference>
<evidence type="ECO:0000313" key="2">
    <source>
        <dbReference type="EMBL" id="UPW00317.1"/>
    </source>
</evidence>
<dbReference type="KEGG" id="haxz:M0R88_17635"/>
<keyword evidence="3" id="KW-1185">Reference proteome</keyword>
<organism evidence="2 3">
    <name type="scientific">Halorussus gelatinilyticus</name>
    <dbReference type="NCBI Taxonomy" id="2937524"/>
    <lineage>
        <taxon>Archaea</taxon>
        <taxon>Methanobacteriati</taxon>
        <taxon>Methanobacteriota</taxon>
        <taxon>Stenosarchaea group</taxon>
        <taxon>Halobacteria</taxon>
        <taxon>Halobacteriales</taxon>
        <taxon>Haladaptataceae</taxon>
        <taxon>Halorussus</taxon>
    </lineage>
</organism>
<dbReference type="GeneID" id="72191716"/>
<dbReference type="SUPFAM" id="SSF53649">
    <property type="entry name" value="Alkaline phosphatase-like"/>
    <property type="match status" value="1"/>
</dbReference>
<feature type="domain" description="Sulfatase N-terminal" evidence="1">
    <location>
        <begin position="5"/>
        <end position="359"/>
    </location>
</feature>
<sequence>MTDRSNVILLVFDTLRADALSCYDRAFPVETTAFDRVARRGTVFENAFAVGPWTPPSHGAMFSGRYPSDTGFDGAWPTMPESVPLLAEWFSDRGYRTYGIPGPAKMGSATGLDRGFDEYYEVYEEVAKRPSLDYLRQLVTDPLIRRDFLRLAGAGNDYYSEIKFDRLREWLADAPEPFFAMANLTTVHSPYDPPRPYKRAATPELSRPRFGLAEELLDAPCEFDDPEIRDERLFDAADGADATSIALRYFEDDEYVSDAELDVLREWYAASLRYLDDRLGAFLDWLDRQGLADDTLLVLTSDHGELFGEHGGFYHGDFLYDEVTRVPLVVSGPGVPAGERRTDLASHIDLFATLCDLCGLDAPETDGSSLLGDARRDAVFAAKAPSDERDAEAASEVSEETLREFEVGRKSIRTDEYRFELRSDGEEVLYELPGEAVVSDPDEAVVAPLRERLAATLGESFDGAESATDAEYSAGVERNLRELGYLE</sequence>
<protein>
    <submittedName>
        <fullName evidence="2">Sulfatase</fullName>
    </submittedName>
</protein>
<dbReference type="Pfam" id="PF00884">
    <property type="entry name" value="Sulfatase"/>
    <property type="match status" value="1"/>
</dbReference>
<dbReference type="CDD" id="cd16148">
    <property type="entry name" value="sulfatase_like"/>
    <property type="match status" value="1"/>
</dbReference>
<proteinExistence type="predicted"/>
<dbReference type="InterPro" id="IPR000917">
    <property type="entry name" value="Sulfatase_N"/>
</dbReference>